<feature type="compositionally biased region" description="Basic residues" evidence="1">
    <location>
        <begin position="628"/>
        <end position="643"/>
    </location>
</feature>
<name>A0ABQ7SBY7_9ACAR</name>
<reference evidence="2 3" key="1">
    <citation type="submission" date="2020-10" db="EMBL/GenBank/DDBJ databases">
        <authorList>
            <person name="Klimov P.B."/>
            <person name="Dyachkov S.M."/>
            <person name="Chetverikov P.E."/>
        </authorList>
    </citation>
    <scope>NUCLEOTIDE SEQUENCE [LARGE SCALE GENOMIC DNA]</scope>
    <source>
        <strain evidence="2">BMOC 18-1129-001#AD2665</strain>
        <tissue evidence="2">Entire mites</tissue>
    </source>
</reference>
<keyword evidence="3" id="KW-1185">Reference proteome</keyword>
<comment type="caution">
    <text evidence="2">The sequence shown here is derived from an EMBL/GenBank/DDBJ whole genome shotgun (WGS) entry which is preliminary data.</text>
</comment>
<feature type="compositionally biased region" description="Polar residues" evidence="1">
    <location>
        <begin position="808"/>
        <end position="831"/>
    </location>
</feature>
<protein>
    <submittedName>
        <fullName evidence="2">Uncharacterized protein</fullName>
    </submittedName>
</protein>
<sequence length="1346" mass="145313">MQFIETSVLPILQDLAPPDYLFQQDLASVHNSAYSQNRFKELGVPMLEWASRSPDLNIIENCWSMIANKVYDGPQFNNKQEIWNAIDAAVCDINANNRDSLLKLWDSIPSRNRKKSMKSSAKHRTTKNKVIMTSSSQAISTIKTFKFHQLSSLSLKCERNNNSSIKISSNYVNNLRPNLSNTLLVTGTSLCVILWLMIACMPVVARNTFTWDDLGVSLATQHNGKNLTPRDLKLYVAPAQQRSSKGTSDLSPVSSARSAVDKAVSASASQQQHANYLADPQQSVSFYMQPSSDDVSNSHQQSPTYNGQSSVDSNPTNAHATAQQSQALSALTVSLASLKSRLARQHQQQQQQQQQHQSGGQTSQQQDHHSNQQQTAGQDSYQASAGATGADNKTIVLAIPAKINFLADKQAATGAKQPQDLSPNLADPRPYAADASSSSSSLASSGDSQASAEAPSLPGSYSSYLSQAVDAANANNNDPTSSQYILVNSADQHAYRNSPASSSYSNHHHHYPSSINQYASLTPASQALLSSVGDPTGGYQVAPRYEWSESNEDDYSHVAVPSPMGGPSHLPSSSGQPNLACSALCQSIESARWSISKYKACCSTRIASMYDSDSRTHDSTSDSYPYGRRPRSRTRRDRTRRPHSNSYSSFGIERDEDGVQRDVSTDSGHGRGIKSYDQDSPEPETQSWRGPTGGNKKRTKARKTPVPIEGYIANNPYRHQPEQMTDGHSTLDQSSGDQSSNYPDSHAQHNESPDSETTGHKINSPSSNLESDEIPSLPSRNPDQAGDSGNNDEEYSSYGSYGRDRYANSGSTGSDSDMSHSNRGSASVADSNENDDRNSELSRPITLDVHAVHKRRRANRYATSSNGKKGLKHGPNKSRRRGRKSSQDKSASTKHSNHGSDHHEQSSESGGHESNSADDNNNSSGGSVSSSSSNYNNNTNNNEHSNNGDSKDISGTKKHETKEYGDTGKAHATNELSTLSNLSKTTSHLKELLSLLEKKASANAGEPSSSSLLGTNSYSNASSAGQTQAPQQHQQQQQLQMSTFGWPSTGPSVSGAQDHLVSPYAAADVYKQTFKYDSAPYFMTASHVSNPMLNTDALYAGAGGISYGNLSPYGSISSLNAGLVNSGPIASQQAAALMVARKRRLHSAAATAGANKHYKYRRVPTQYTTTRGHYLSAINPMLSATSGSATGPTKSHHYINSMYYPAVQYPMWYTASRAPQSQSATMGAQMPAIATAGALVSPGERSVSVSMRPKASVYSFASYPPSSAAKIGTGPQPMSGEYSSINDEGTSRSAVSLYEGVSPMSSIMRPTSIRLIAARPKPYIYRPQVLPIYTRHAILAQPVDVK</sequence>
<feature type="compositionally biased region" description="Polar residues" evidence="1">
    <location>
        <begin position="722"/>
        <end position="743"/>
    </location>
</feature>
<dbReference type="Gene3D" id="3.30.420.10">
    <property type="entry name" value="Ribonuclease H-like superfamily/Ribonuclease H"/>
    <property type="match status" value="1"/>
</dbReference>
<feature type="region of interest" description="Disordered" evidence="1">
    <location>
        <begin position="341"/>
        <end position="385"/>
    </location>
</feature>
<feature type="compositionally biased region" description="Polar residues" evidence="1">
    <location>
        <begin position="760"/>
        <end position="769"/>
    </location>
</feature>
<feature type="compositionally biased region" description="Low complexity" evidence="1">
    <location>
        <begin position="1008"/>
        <end position="1040"/>
    </location>
</feature>
<feature type="compositionally biased region" description="Low complexity" evidence="1">
    <location>
        <begin position="432"/>
        <end position="457"/>
    </location>
</feature>
<evidence type="ECO:0000313" key="3">
    <source>
        <dbReference type="Proteomes" id="UP000825002"/>
    </source>
</evidence>
<feature type="region of interest" description="Disordered" evidence="1">
    <location>
        <begin position="611"/>
        <end position="972"/>
    </location>
</feature>
<evidence type="ECO:0000256" key="1">
    <source>
        <dbReference type="SAM" id="MobiDB-lite"/>
    </source>
</evidence>
<evidence type="ECO:0000313" key="2">
    <source>
        <dbReference type="EMBL" id="KAG9510934.1"/>
    </source>
</evidence>
<feature type="region of interest" description="Disordered" evidence="1">
    <location>
        <begin position="414"/>
        <end position="457"/>
    </location>
</feature>
<proteinExistence type="predicted"/>
<accession>A0ABQ7SBY7</accession>
<feature type="region of interest" description="Disordered" evidence="1">
    <location>
        <begin position="287"/>
        <end position="325"/>
    </location>
</feature>
<dbReference type="InterPro" id="IPR036397">
    <property type="entry name" value="RNaseH_sf"/>
</dbReference>
<organism evidence="2 3">
    <name type="scientific">Fragariocoptes setiger</name>
    <dbReference type="NCBI Taxonomy" id="1670756"/>
    <lineage>
        <taxon>Eukaryota</taxon>
        <taxon>Metazoa</taxon>
        <taxon>Ecdysozoa</taxon>
        <taxon>Arthropoda</taxon>
        <taxon>Chelicerata</taxon>
        <taxon>Arachnida</taxon>
        <taxon>Acari</taxon>
        <taxon>Acariformes</taxon>
        <taxon>Trombidiformes</taxon>
        <taxon>Prostigmata</taxon>
        <taxon>Eupodina</taxon>
        <taxon>Eriophyoidea</taxon>
        <taxon>Phytoptidae</taxon>
        <taxon>Fragariocoptes</taxon>
    </lineage>
</organism>
<feature type="compositionally biased region" description="Polar residues" evidence="1">
    <location>
        <begin position="287"/>
        <end position="319"/>
    </location>
</feature>
<feature type="compositionally biased region" description="Basic and acidic residues" evidence="1">
    <location>
        <begin position="949"/>
        <end position="969"/>
    </location>
</feature>
<gene>
    <name evidence="2" type="ORF">GZH46_00513</name>
</gene>
<feature type="compositionally biased region" description="Low complexity" evidence="1">
    <location>
        <begin position="345"/>
        <end position="375"/>
    </location>
</feature>
<feature type="compositionally biased region" description="Basic residues" evidence="1">
    <location>
        <begin position="869"/>
        <end position="884"/>
    </location>
</feature>
<dbReference type="EMBL" id="JAIFTH010000052">
    <property type="protein sequence ID" value="KAG9510934.1"/>
    <property type="molecule type" value="Genomic_DNA"/>
</dbReference>
<feature type="compositionally biased region" description="Polar residues" evidence="1">
    <location>
        <begin position="376"/>
        <end position="385"/>
    </location>
</feature>
<dbReference type="Proteomes" id="UP000825002">
    <property type="component" value="Unassembled WGS sequence"/>
</dbReference>
<feature type="compositionally biased region" description="Polar residues" evidence="1">
    <location>
        <begin position="1041"/>
        <end position="1054"/>
    </location>
</feature>
<feature type="region of interest" description="Disordered" evidence="1">
    <location>
        <begin position="1003"/>
        <end position="1054"/>
    </location>
</feature>
<feature type="compositionally biased region" description="Low complexity" evidence="1">
    <location>
        <begin position="907"/>
        <end position="948"/>
    </location>
</feature>